<accession>A0A1J5NWF7</accession>
<dbReference type="SUPFAM" id="SSF56784">
    <property type="entry name" value="HAD-like"/>
    <property type="match status" value="1"/>
</dbReference>
<dbReference type="AlphaFoldDB" id="A0A1J5NWF7"/>
<organism evidence="1">
    <name type="scientific">mine drainage metagenome</name>
    <dbReference type="NCBI Taxonomy" id="410659"/>
    <lineage>
        <taxon>unclassified sequences</taxon>
        <taxon>metagenomes</taxon>
        <taxon>ecological metagenomes</taxon>
    </lineage>
</organism>
<dbReference type="Gene3D" id="3.40.50.1000">
    <property type="entry name" value="HAD superfamily/HAD-like"/>
    <property type="match status" value="1"/>
</dbReference>
<dbReference type="InterPro" id="IPR036412">
    <property type="entry name" value="HAD-like_sf"/>
</dbReference>
<name>A0A1J5NWF7_9ZZZZ</name>
<comment type="caution">
    <text evidence="1">The sequence shown here is derived from an EMBL/GenBank/DDBJ whole genome shotgun (WGS) entry which is preliminary data.</text>
</comment>
<proteinExistence type="predicted"/>
<gene>
    <name evidence="1" type="ORF">GALL_549050</name>
</gene>
<reference evidence="1" key="1">
    <citation type="submission" date="2016-10" db="EMBL/GenBank/DDBJ databases">
        <title>Sequence of Gallionella enrichment culture.</title>
        <authorList>
            <person name="Poehlein A."/>
            <person name="Muehling M."/>
            <person name="Daniel R."/>
        </authorList>
    </citation>
    <scope>NUCLEOTIDE SEQUENCE</scope>
</reference>
<sequence length="156" mass="16453">MLRLDIPGFAALALEHLVLDFNGTLALDGRLREGVAPRLQVLAGVLAIHVVTGDTHSTARNQLQGLPVALTVLGPDRQAEAKREHLQRLGRKGCAAIGNGRNDRLMLGEAALGIAVTGPEGTSPEALHAAHLFVPDILEALDLLAHPLRLVASLRG</sequence>
<evidence type="ECO:0008006" key="2">
    <source>
        <dbReference type="Google" id="ProtNLM"/>
    </source>
</evidence>
<dbReference type="InterPro" id="IPR023214">
    <property type="entry name" value="HAD_sf"/>
</dbReference>
<evidence type="ECO:0000313" key="1">
    <source>
        <dbReference type="EMBL" id="OIQ63553.1"/>
    </source>
</evidence>
<dbReference type="EMBL" id="MLJW01008906">
    <property type="protein sequence ID" value="OIQ63553.1"/>
    <property type="molecule type" value="Genomic_DNA"/>
</dbReference>
<protein>
    <recommendedName>
        <fullName evidence="2">ATPase P</fullName>
    </recommendedName>
</protein>